<dbReference type="InterPro" id="IPR036259">
    <property type="entry name" value="MFS_trans_sf"/>
</dbReference>
<feature type="domain" description="Major facilitator superfamily (MFS) profile" evidence="5">
    <location>
        <begin position="24"/>
        <end position="408"/>
    </location>
</feature>
<feature type="transmembrane region" description="Helical" evidence="4">
    <location>
        <begin position="294"/>
        <end position="314"/>
    </location>
</feature>
<keyword evidence="1 4" id="KW-0812">Transmembrane</keyword>
<gene>
    <name evidence="6" type="ORF">EES38_13590</name>
</gene>
<proteinExistence type="predicted"/>
<evidence type="ECO:0000256" key="1">
    <source>
        <dbReference type="ARBA" id="ARBA00022692"/>
    </source>
</evidence>
<dbReference type="Pfam" id="PF07690">
    <property type="entry name" value="MFS_1"/>
    <property type="match status" value="1"/>
</dbReference>
<dbReference type="PROSITE" id="PS50850">
    <property type="entry name" value="MFS"/>
    <property type="match status" value="1"/>
</dbReference>
<dbReference type="Gene3D" id="1.20.1250.20">
    <property type="entry name" value="MFS general substrate transporter like domains"/>
    <property type="match status" value="2"/>
</dbReference>
<feature type="transmembrane region" description="Helical" evidence="4">
    <location>
        <begin position="228"/>
        <end position="249"/>
    </location>
</feature>
<feature type="transmembrane region" description="Helical" evidence="4">
    <location>
        <begin position="92"/>
        <end position="109"/>
    </location>
</feature>
<evidence type="ECO:0000256" key="4">
    <source>
        <dbReference type="SAM" id="Phobius"/>
    </source>
</evidence>
<dbReference type="RefSeq" id="WP_124937746.1">
    <property type="nucleotide sequence ID" value="NZ_RJVQ01000005.1"/>
</dbReference>
<evidence type="ECO:0000256" key="2">
    <source>
        <dbReference type="ARBA" id="ARBA00022989"/>
    </source>
</evidence>
<keyword evidence="2 4" id="KW-1133">Transmembrane helix</keyword>
<dbReference type="InterPro" id="IPR011701">
    <property type="entry name" value="MFS"/>
</dbReference>
<feature type="transmembrane region" description="Helical" evidence="4">
    <location>
        <begin position="320"/>
        <end position="341"/>
    </location>
</feature>
<protein>
    <submittedName>
        <fullName evidence="6">MFS transporter</fullName>
    </submittedName>
</protein>
<evidence type="ECO:0000313" key="7">
    <source>
        <dbReference type="Proteomes" id="UP000281112"/>
    </source>
</evidence>
<dbReference type="OrthoDB" id="5317164at2"/>
<name>A0A3N9TG76_9VIBR</name>
<organism evidence="6 7">
    <name type="scientific">Vibrio viridaestus</name>
    <dbReference type="NCBI Taxonomy" id="2487322"/>
    <lineage>
        <taxon>Bacteria</taxon>
        <taxon>Pseudomonadati</taxon>
        <taxon>Pseudomonadota</taxon>
        <taxon>Gammaproteobacteria</taxon>
        <taxon>Vibrionales</taxon>
        <taxon>Vibrionaceae</taxon>
        <taxon>Vibrio</taxon>
    </lineage>
</organism>
<feature type="transmembrane region" description="Helical" evidence="4">
    <location>
        <begin position="149"/>
        <end position="172"/>
    </location>
</feature>
<dbReference type="Proteomes" id="UP000281112">
    <property type="component" value="Unassembled WGS sequence"/>
</dbReference>
<dbReference type="SUPFAM" id="SSF103473">
    <property type="entry name" value="MFS general substrate transporter"/>
    <property type="match status" value="1"/>
</dbReference>
<feature type="transmembrane region" description="Helical" evidence="4">
    <location>
        <begin position="20"/>
        <end position="41"/>
    </location>
</feature>
<keyword evidence="7" id="KW-1185">Reference proteome</keyword>
<feature type="transmembrane region" description="Helical" evidence="4">
    <location>
        <begin position="178"/>
        <end position="198"/>
    </location>
</feature>
<dbReference type="InterPro" id="IPR052524">
    <property type="entry name" value="MFS_Cyanate_Porter"/>
</dbReference>
<dbReference type="PANTHER" id="PTHR23523:SF2">
    <property type="entry name" value="2-NITROIMIDAZOLE TRANSPORTER"/>
    <property type="match status" value="1"/>
</dbReference>
<evidence type="ECO:0000313" key="6">
    <source>
        <dbReference type="EMBL" id="RQW62753.1"/>
    </source>
</evidence>
<dbReference type="InterPro" id="IPR020846">
    <property type="entry name" value="MFS_dom"/>
</dbReference>
<accession>A0A3N9TG76</accession>
<evidence type="ECO:0000256" key="3">
    <source>
        <dbReference type="ARBA" id="ARBA00023136"/>
    </source>
</evidence>
<feature type="transmembrane region" description="Helical" evidence="4">
    <location>
        <begin position="269"/>
        <end position="287"/>
    </location>
</feature>
<sequence>MKSADTSDNTPSHSLSTDGVMYRAILLCAFVFLAMNLRSPITSVPSVIDYIKSSLDIDSQVAGLLSSIPILCFGLLMPVMSPLVSKLGIDKSIIFTLAGIALGVIIRSFGGVTFLFLGTILMGASITMGNLVALMVISRDFKHKSDVITSIYVVAMSIGAMMTAGLTAPLAAKLGWQLSLALWSGLAFIAIALWLILFRIRTQPVELASVEEIHSSVNAKVVWKRSKVWLIALCFSAHTFMFYALTAWLPTYLIEVGGMTIEQAGTVASLFQIVSIIGCFLIPWLTGTARFTRAMLFMIVGSSWFIMIAGFIVLPAIWPLWIVFGGIGSGGGFLVVFMLVMDLSINIDENRKISSFVQGIGYIVASTGPTLIGTLHEYLHSWQFAFVLLAMLAIAMTAMGVTATRRKA</sequence>
<dbReference type="PANTHER" id="PTHR23523">
    <property type="match status" value="1"/>
</dbReference>
<feature type="transmembrane region" description="Helical" evidence="4">
    <location>
        <begin position="61"/>
        <end position="80"/>
    </location>
</feature>
<feature type="transmembrane region" description="Helical" evidence="4">
    <location>
        <begin position="384"/>
        <end position="403"/>
    </location>
</feature>
<dbReference type="GO" id="GO:0022857">
    <property type="term" value="F:transmembrane transporter activity"/>
    <property type="evidence" value="ECO:0007669"/>
    <property type="project" value="InterPro"/>
</dbReference>
<dbReference type="EMBL" id="RJVQ01000005">
    <property type="protein sequence ID" value="RQW62753.1"/>
    <property type="molecule type" value="Genomic_DNA"/>
</dbReference>
<feature type="transmembrane region" description="Helical" evidence="4">
    <location>
        <begin position="115"/>
        <end position="137"/>
    </location>
</feature>
<dbReference type="AlphaFoldDB" id="A0A3N9TG76"/>
<reference evidence="6 7" key="1">
    <citation type="submission" date="2018-11" db="EMBL/GenBank/DDBJ databases">
        <title>Vibrio LJC006 sp. nov., isolated from seawater during the bloom of the enteromorpha.</title>
        <authorList>
            <person name="Liang J."/>
        </authorList>
    </citation>
    <scope>NUCLEOTIDE SEQUENCE [LARGE SCALE GENOMIC DNA]</scope>
    <source>
        <strain evidence="6 7">LJC006</strain>
    </source>
</reference>
<comment type="caution">
    <text evidence="6">The sequence shown here is derived from an EMBL/GenBank/DDBJ whole genome shotgun (WGS) entry which is preliminary data.</text>
</comment>
<feature type="transmembrane region" description="Helical" evidence="4">
    <location>
        <begin position="353"/>
        <end position="372"/>
    </location>
</feature>
<keyword evidence="3 4" id="KW-0472">Membrane</keyword>
<evidence type="ECO:0000259" key="5">
    <source>
        <dbReference type="PROSITE" id="PS50850"/>
    </source>
</evidence>